<reference evidence="1" key="2">
    <citation type="submission" date="2020-11" db="EMBL/GenBank/DDBJ databases">
        <authorList>
            <person name="McCartney M.A."/>
            <person name="Auch B."/>
            <person name="Kono T."/>
            <person name="Mallez S."/>
            <person name="Becker A."/>
            <person name="Gohl D.M."/>
            <person name="Silverstein K.A.T."/>
            <person name="Koren S."/>
            <person name="Bechman K.B."/>
            <person name="Herman A."/>
            <person name="Abrahante J.E."/>
            <person name="Garbe J."/>
        </authorList>
    </citation>
    <scope>NUCLEOTIDE SEQUENCE</scope>
    <source>
        <strain evidence="1">Duluth1</strain>
        <tissue evidence="1">Whole animal</tissue>
    </source>
</reference>
<name>A0A9D4JI35_DREPO</name>
<dbReference type="Proteomes" id="UP000828390">
    <property type="component" value="Unassembled WGS sequence"/>
</dbReference>
<sequence length="64" mass="6965">MVCSTKKNSIVHLSVDGDILGTYLVNMKYPYNICVSKNCNRLAVYNGAAGTPKLQLYLISPAIS</sequence>
<comment type="caution">
    <text evidence="1">The sequence shown here is derived from an EMBL/GenBank/DDBJ whole genome shotgun (WGS) entry which is preliminary data.</text>
</comment>
<evidence type="ECO:0000313" key="1">
    <source>
        <dbReference type="EMBL" id="KAH3809538.1"/>
    </source>
</evidence>
<accession>A0A9D4JI35</accession>
<protein>
    <submittedName>
        <fullName evidence="1">Uncharacterized protein</fullName>
    </submittedName>
</protein>
<dbReference type="EMBL" id="JAIWYP010000006">
    <property type="protein sequence ID" value="KAH3809538.1"/>
    <property type="molecule type" value="Genomic_DNA"/>
</dbReference>
<organism evidence="1 2">
    <name type="scientific">Dreissena polymorpha</name>
    <name type="common">Zebra mussel</name>
    <name type="synonym">Mytilus polymorpha</name>
    <dbReference type="NCBI Taxonomy" id="45954"/>
    <lineage>
        <taxon>Eukaryota</taxon>
        <taxon>Metazoa</taxon>
        <taxon>Spiralia</taxon>
        <taxon>Lophotrochozoa</taxon>
        <taxon>Mollusca</taxon>
        <taxon>Bivalvia</taxon>
        <taxon>Autobranchia</taxon>
        <taxon>Heteroconchia</taxon>
        <taxon>Euheterodonta</taxon>
        <taxon>Imparidentia</taxon>
        <taxon>Neoheterodontei</taxon>
        <taxon>Myida</taxon>
        <taxon>Dreissenoidea</taxon>
        <taxon>Dreissenidae</taxon>
        <taxon>Dreissena</taxon>
    </lineage>
</organism>
<gene>
    <name evidence="1" type="ORF">DPMN_137911</name>
</gene>
<dbReference type="AlphaFoldDB" id="A0A9D4JI35"/>
<proteinExistence type="predicted"/>
<keyword evidence="2" id="KW-1185">Reference proteome</keyword>
<evidence type="ECO:0000313" key="2">
    <source>
        <dbReference type="Proteomes" id="UP000828390"/>
    </source>
</evidence>
<reference evidence="1" key="1">
    <citation type="journal article" date="2019" name="bioRxiv">
        <title>The Genome of the Zebra Mussel, Dreissena polymorpha: A Resource for Invasive Species Research.</title>
        <authorList>
            <person name="McCartney M.A."/>
            <person name="Auch B."/>
            <person name="Kono T."/>
            <person name="Mallez S."/>
            <person name="Zhang Y."/>
            <person name="Obille A."/>
            <person name="Becker A."/>
            <person name="Abrahante J.E."/>
            <person name="Garbe J."/>
            <person name="Badalamenti J.P."/>
            <person name="Herman A."/>
            <person name="Mangelson H."/>
            <person name="Liachko I."/>
            <person name="Sullivan S."/>
            <person name="Sone E.D."/>
            <person name="Koren S."/>
            <person name="Silverstein K.A.T."/>
            <person name="Beckman K.B."/>
            <person name="Gohl D.M."/>
        </authorList>
    </citation>
    <scope>NUCLEOTIDE SEQUENCE</scope>
    <source>
        <strain evidence="1">Duluth1</strain>
        <tissue evidence="1">Whole animal</tissue>
    </source>
</reference>